<dbReference type="PANTHER" id="PTHR47665:SF1">
    <property type="entry name" value="HISTONE DEACETYLASE-LIKE PROTEIN"/>
    <property type="match status" value="1"/>
</dbReference>
<keyword evidence="1" id="KW-0862">Zinc</keyword>
<dbReference type="PROSITE" id="PS50271">
    <property type="entry name" value="ZF_UBP"/>
    <property type="match status" value="1"/>
</dbReference>
<dbReference type="InterPro" id="IPR013083">
    <property type="entry name" value="Znf_RING/FYVE/PHD"/>
</dbReference>
<dbReference type="SMART" id="SM00290">
    <property type="entry name" value="ZnF_UBP"/>
    <property type="match status" value="1"/>
</dbReference>
<keyword evidence="1" id="KW-0479">Metal-binding</keyword>
<evidence type="ECO:0000313" key="4">
    <source>
        <dbReference type="Proteomes" id="UP000595140"/>
    </source>
</evidence>
<dbReference type="EMBL" id="OOIL02001788">
    <property type="protein sequence ID" value="VFQ78270.1"/>
    <property type="molecule type" value="Genomic_DNA"/>
</dbReference>
<accession>A0A484LP37</accession>
<keyword evidence="1" id="KW-0863">Zinc-finger</keyword>
<reference evidence="3 4" key="1">
    <citation type="submission" date="2018-04" db="EMBL/GenBank/DDBJ databases">
        <authorList>
            <person name="Vogel A."/>
        </authorList>
    </citation>
    <scope>NUCLEOTIDE SEQUENCE [LARGE SCALE GENOMIC DNA]</scope>
</reference>
<evidence type="ECO:0000259" key="2">
    <source>
        <dbReference type="PROSITE" id="PS50271"/>
    </source>
</evidence>
<keyword evidence="4" id="KW-1185">Reference proteome</keyword>
<proteinExistence type="predicted"/>
<dbReference type="Proteomes" id="UP000595140">
    <property type="component" value="Unassembled WGS sequence"/>
</dbReference>
<dbReference type="Gene3D" id="3.30.40.10">
    <property type="entry name" value="Zinc/RING finger domain, C3HC4 (zinc finger)"/>
    <property type="match status" value="1"/>
</dbReference>
<evidence type="ECO:0000313" key="3">
    <source>
        <dbReference type="EMBL" id="VFQ78270.1"/>
    </source>
</evidence>
<organism evidence="3 4">
    <name type="scientific">Cuscuta campestris</name>
    <dbReference type="NCBI Taxonomy" id="132261"/>
    <lineage>
        <taxon>Eukaryota</taxon>
        <taxon>Viridiplantae</taxon>
        <taxon>Streptophyta</taxon>
        <taxon>Embryophyta</taxon>
        <taxon>Tracheophyta</taxon>
        <taxon>Spermatophyta</taxon>
        <taxon>Magnoliopsida</taxon>
        <taxon>eudicotyledons</taxon>
        <taxon>Gunneridae</taxon>
        <taxon>Pentapetalae</taxon>
        <taxon>asterids</taxon>
        <taxon>lamiids</taxon>
        <taxon>Solanales</taxon>
        <taxon>Convolvulaceae</taxon>
        <taxon>Cuscuteae</taxon>
        <taxon>Cuscuta</taxon>
        <taxon>Cuscuta subgen. Grammica</taxon>
        <taxon>Cuscuta sect. Cleistogrammica</taxon>
    </lineage>
</organism>
<name>A0A484LP37_9ASTE</name>
<evidence type="ECO:0000256" key="1">
    <source>
        <dbReference type="PROSITE-ProRule" id="PRU00502"/>
    </source>
</evidence>
<dbReference type="AlphaFoldDB" id="A0A484LP37"/>
<feature type="domain" description="UBP-type" evidence="2">
    <location>
        <begin position="31"/>
        <end position="135"/>
    </location>
</feature>
<dbReference type="Pfam" id="PF02148">
    <property type="entry name" value="zf-UBP"/>
    <property type="match status" value="1"/>
</dbReference>
<protein>
    <recommendedName>
        <fullName evidence="2">UBP-type domain-containing protein</fullName>
    </recommendedName>
</protein>
<dbReference type="InterPro" id="IPR001607">
    <property type="entry name" value="Znf_UBP"/>
</dbReference>
<dbReference type="PANTHER" id="PTHR47665">
    <property type="entry name" value="HISTONE DEACETYLASE-LIKE PROTEIN"/>
    <property type="match status" value="1"/>
</dbReference>
<gene>
    <name evidence="3" type="ORF">CCAM_LOCUS20046</name>
</gene>
<dbReference type="SUPFAM" id="SSF57850">
    <property type="entry name" value="RING/U-box"/>
    <property type="match status" value="1"/>
</dbReference>
<dbReference type="GO" id="GO:0008270">
    <property type="term" value="F:zinc ion binding"/>
    <property type="evidence" value="ECO:0007669"/>
    <property type="project" value="UniProtKB-KW"/>
</dbReference>
<sequence length="162" mass="18109">MASSSVPVVIYEEEELVMDDGSGSGWVEPRTSCDHLTSLSQDLAHIPHPATPCSKCQHPMENWLCLSCKQVFCSRFVNKHMVDHHEQTPNHSVALSFRPFALCTLFIRLLICSNLAKTLLNCPVMISVCSLEMNESLSFFWGVGGLKKMVLPQRPRPYSCGI</sequence>
<dbReference type="OrthoDB" id="424012at2759"/>